<reference evidence="1 2" key="1">
    <citation type="journal article" date="2023" name="Sci. Data">
        <title>Genome assembly of the Korean intertidal mud-creeper Batillaria attramentaria.</title>
        <authorList>
            <person name="Patra A.K."/>
            <person name="Ho P.T."/>
            <person name="Jun S."/>
            <person name="Lee S.J."/>
            <person name="Kim Y."/>
            <person name="Won Y.J."/>
        </authorList>
    </citation>
    <scope>NUCLEOTIDE SEQUENCE [LARGE SCALE GENOMIC DNA]</scope>
    <source>
        <strain evidence="1">Wonlab-2016</strain>
    </source>
</reference>
<dbReference type="EMBL" id="JACVVK020000329">
    <property type="protein sequence ID" value="KAK7478314.1"/>
    <property type="molecule type" value="Genomic_DNA"/>
</dbReference>
<gene>
    <name evidence="1" type="ORF">BaRGS_00030466</name>
</gene>
<evidence type="ECO:0000313" key="2">
    <source>
        <dbReference type="Proteomes" id="UP001519460"/>
    </source>
</evidence>
<proteinExistence type="predicted"/>
<dbReference type="Proteomes" id="UP001519460">
    <property type="component" value="Unassembled WGS sequence"/>
</dbReference>
<sequence>MRSPKWAYVPANAVSPSFPVAWVVPVETHAEQVNNYHTCTIALLVLIGVVIRSGQVPCTDGLSKAADSGSDCRQPNRSRVSHGQWSVDLRQLRGFWDELCYMS</sequence>
<organism evidence="1 2">
    <name type="scientific">Batillaria attramentaria</name>
    <dbReference type="NCBI Taxonomy" id="370345"/>
    <lineage>
        <taxon>Eukaryota</taxon>
        <taxon>Metazoa</taxon>
        <taxon>Spiralia</taxon>
        <taxon>Lophotrochozoa</taxon>
        <taxon>Mollusca</taxon>
        <taxon>Gastropoda</taxon>
        <taxon>Caenogastropoda</taxon>
        <taxon>Sorbeoconcha</taxon>
        <taxon>Cerithioidea</taxon>
        <taxon>Batillariidae</taxon>
        <taxon>Batillaria</taxon>
    </lineage>
</organism>
<evidence type="ECO:0000313" key="1">
    <source>
        <dbReference type="EMBL" id="KAK7478314.1"/>
    </source>
</evidence>
<keyword evidence="2" id="KW-1185">Reference proteome</keyword>
<comment type="caution">
    <text evidence="1">The sequence shown here is derived from an EMBL/GenBank/DDBJ whole genome shotgun (WGS) entry which is preliminary data.</text>
</comment>
<name>A0ABD0JUH5_9CAEN</name>
<dbReference type="AlphaFoldDB" id="A0ABD0JUH5"/>
<protein>
    <submittedName>
        <fullName evidence="1">Uncharacterized protein</fullName>
    </submittedName>
</protein>
<accession>A0ABD0JUH5</accession>